<dbReference type="EMBL" id="BLKM01006251">
    <property type="protein sequence ID" value="GFG36564.1"/>
    <property type="molecule type" value="Genomic_DNA"/>
</dbReference>
<dbReference type="Pfam" id="PF00078">
    <property type="entry name" value="RVT_1"/>
    <property type="match status" value="1"/>
</dbReference>
<evidence type="ECO:0000313" key="2">
    <source>
        <dbReference type="EMBL" id="GFG36564.1"/>
    </source>
</evidence>
<proteinExistence type="predicted"/>
<reference evidence="3" key="1">
    <citation type="submission" date="2020-01" db="EMBL/GenBank/DDBJ databases">
        <title>Draft genome sequence of the Termite Coptotermes fromosanus.</title>
        <authorList>
            <person name="Itakura S."/>
            <person name="Yosikawa Y."/>
            <person name="Umezawa K."/>
        </authorList>
    </citation>
    <scope>NUCLEOTIDE SEQUENCE [LARGE SCALE GENOMIC DNA]</scope>
</reference>
<protein>
    <recommendedName>
        <fullName evidence="1">Reverse transcriptase domain-containing protein</fullName>
    </recommendedName>
</protein>
<evidence type="ECO:0000259" key="1">
    <source>
        <dbReference type="PROSITE" id="PS50878"/>
    </source>
</evidence>
<dbReference type="InParanoid" id="A0A6L2PWH0"/>
<sequence length="228" mass="25879">MIMPAETVKENIAAVIPATNHQCNDNAVKQENPNTKVIHQIMIKIYEIPIFKSELNQHMIIHNIIAPKQFGFRKGISINNAAYKLLETFYQASNKKSHIAGIFCDLTKAFDCVSHELLLLCKLQYYGVRGAWLELIKSYLSDRKQRVDFKSSSLFTQSSQQKLIKCGVPQGSVLGPLFFNIYVNDFPIFLKKFSVVTMYANDTNLLISAQTLDDLTCRIDRVPSLLSN</sequence>
<feature type="domain" description="Reverse transcriptase" evidence="1">
    <location>
        <begin position="1"/>
        <end position="228"/>
    </location>
</feature>
<name>A0A6L2PWH0_COPFO</name>
<dbReference type="SUPFAM" id="SSF56672">
    <property type="entry name" value="DNA/RNA polymerases"/>
    <property type="match status" value="1"/>
</dbReference>
<dbReference type="PANTHER" id="PTHR33332">
    <property type="entry name" value="REVERSE TRANSCRIPTASE DOMAIN-CONTAINING PROTEIN"/>
    <property type="match status" value="1"/>
</dbReference>
<dbReference type="Proteomes" id="UP000502823">
    <property type="component" value="Unassembled WGS sequence"/>
</dbReference>
<keyword evidence="3" id="KW-1185">Reference proteome</keyword>
<evidence type="ECO:0000313" key="3">
    <source>
        <dbReference type="Proteomes" id="UP000502823"/>
    </source>
</evidence>
<dbReference type="InterPro" id="IPR043502">
    <property type="entry name" value="DNA/RNA_pol_sf"/>
</dbReference>
<dbReference type="AlphaFoldDB" id="A0A6L2PWH0"/>
<dbReference type="GO" id="GO:0071897">
    <property type="term" value="P:DNA biosynthetic process"/>
    <property type="evidence" value="ECO:0007669"/>
    <property type="project" value="UniProtKB-ARBA"/>
</dbReference>
<gene>
    <name evidence="2" type="ORF">Cfor_06181</name>
</gene>
<dbReference type="OrthoDB" id="8197232at2759"/>
<dbReference type="InterPro" id="IPR000477">
    <property type="entry name" value="RT_dom"/>
</dbReference>
<accession>A0A6L2PWH0</accession>
<comment type="caution">
    <text evidence="2">The sequence shown here is derived from an EMBL/GenBank/DDBJ whole genome shotgun (WGS) entry which is preliminary data.</text>
</comment>
<dbReference type="PROSITE" id="PS50878">
    <property type="entry name" value="RT_POL"/>
    <property type="match status" value="1"/>
</dbReference>
<organism evidence="2 3">
    <name type="scientific">Coptotermes formosanus</name>
    <name type="common">Formosan subterranean termite</name>
    <dbReference type="NCBI Taxonomy" id="36987"/>
    <lineage>
        <taxon>Eukaryota</taxon>
        <taxon>Metazoa</taxon>
        <taxon>Ecdysozoa</taxon>
        <taxon>Arthropoda</taxon>
        <taxon>Hexapoda</taxon>
        <taxon>Insecta</taxon>
        <taxon>Pterygota</taxon>
        <taxon>Neoptera</taxon>
        <taxon>Polyneoptera</taxon>
        <taxon>Dictyoptera</taxon>
        <taxon>Blattodea</taxon>
        <taxon>Blattoidea</taxon>
        <taxon>Termitoidae</taxon>
        <taxon>Rhinotermitidae</taxon>
        <taxon>Coptotermes</taxon>
    </lineage>
</organism>